<dbReference type="InterPro" id="IPR014776">
    <property type="entry name" value="4pyrrole_Mease_sub2"/>
</dbReference>
<dbReference type="GO" id="GO:0032259">
    <property type="term" value="P:methylation"/>
    <property type="evidence" value="ECO:0007669"/>
    <property type="project" value="UniProtKB-KW"/>
</dbReference>
<dbReference type="PANTHER" id="PTHR45790">
    <property type="entry name" value="SIROHEME SYNTHASE-RELATED"/>
    <property type="match status" value="1"/>
</dbReference>
<proteinExistence type="inferred from homology"/>
<dbReference type="SUPFAM" id="SSF53790">
    <property type="entry name" value="Tetrapyrrole methylase"/>
    <property type="match status" value="1"/>
</dbReference>
<feature type="domain" description="Tetrapyrrole methylase" evidence="9">
    <location>
        <begin position="4"/>
        <end position="213"/>
    </location>
</feature>
<organism evidence="10 11">
    <name type="scientific">Vicingus serpentipes</name>
    <dbReference type="NCBI Taxonomy" id="1926625"/>
    <lineage>
        <taxon>Bacteria</taxon>
        <taxon>Pseudomonadati</taxon>
        <taxon>Bacteroidota</taxon>
        <taxon>Flavobacteriia</taxon>
        <taxon>Flavobacteriales</taxon>
        <taxon>Vicingaceae</taxon>
        <taxon>Vicingus</taxon>
    </lineage>
</organism>
<evidence type="ECO:0000256" key="7">
    <source>
        <dbReference type="ARBA" id="ARBA00025705"/>
    </source>
</evidence>
<evidence type="ECO:0000256" key="3">
    <source>
        <dbReference type="ARBA" id="ARBA00022603"/>
    </source>
</evidence>
<dbReference type="GO" id="GO:0004851">
    <property type="term" value="F:uroporphyrin-III C-methyltransferase activity"/>
    <property type="evidence" value="ECO:0007669"/>
    <property type="project" value="UniProtKB-EC"/>
</dbReference>
<evidence type="ECO:0000256" key="1">
    <source>
        <dbReference type="ARBA" id="ARBA00005879"/>
    </source>
</evidence>
<dbReference type="RefSeq" id="WP_147100727.1">
    <property type="nucleotide sequence ID" value="NZ_VOOS01000004.1"/>
</dbReference>
<evidence type="ECO:0000256" key="5">
    <source>
        <dbReference type="ARBA" id="ARBA00022691"/>
    </source>
</evidence>
<dbReference type="NCBIfam" id="NF004790">
    <property type="entry name" value="PRK06136.1"/>
    <property type="match status" value="1"/>
</dbReference>
<dbReference type="OrthoDB" id="9815856at2"/>
<evidence type="ECO:0000313" key="10">
    <source>
        <dbReference type="EMBL" id="TXB64596.1"/>
    </source>
</evidence>
<comment type="similarity">
    <text evidence="1 8">Belongs to the precorrin methyltransferase family.</text>
</comment>
<dbReference type="InterPro" id="IPR000878">
    <property type="entry name" value="4pyrrol_Mease"/>
</dbReference>
<dbReference type="Proteomes" id="UP000321721">
    <property type="component" value="Unassembled WGS sequence"/>
</dbReference>
<evidence type="ECO:0000256" key="6">
    <source>
        <dbReference type="ARBA" id="ARBA00023244"/>
    </source>
</evidence>
<dbReference type="EC" id="2.1.1.107" evidence="2"/>
<evidence type="ECO:0000256" key="8">
    <source>
        <dbReference type="RuleBase" id="RU003960"/>
    </source>
</evidence>
<dbReference type="GO" id="GO:0019354">
    <property type="term" value="P:siroheme biosynthetic process"/>
    <property type="evidence" value="ECO:0007669"/>
    <property type="project" value="InterPro"/>
</dbReference>
<sequence>MKSKVTLVGAGPGDPELLTLKAINAIKNADAILYDALINKAVLKHAKSSAKLMCVGKRVGKHSFGQDEINKLIIDHAFNYGKVVRLKGGDPFIFGRGYEELQYVESFGIEVNVIPGISSSVAVPASQKIPVTHRGASQSFWVLTATNKNGVLSEDIKLAVQTNSTVVILMGVNKLTQIVNLYKKQNKGNVPIAIIQNGTLKSEKAIYGTLNTIERLKIEENIQSPAIIIIGEVVALKQEVLINEISNLNYYGN</sequence>
<keyword evidence="5" id="KW-0949">S-adenosyl-L-methionine</keyword>
<evidence type="ECO:0000256" key="4">
    <source>
        <dbReference type="ARBA" id="ARBA00022679"/>
    </source>
</evidence>
<evidence type="ECO:0000256" key="2">
    <source>
        <dbReference type="ARBA" id="ARBA00012162"/>
    </source>
</evidence>
<accession>A0A5C6RQC7</accession>
<dbReference type="Gene3D" id="3.40.1010.10">
    <property type="entry name" value="Cobalt-precorrin-4 Transmethylase, Domain 1"/>
    <property type="match status" value="1"/>
</dbReference>
<gene>
    <name evidence="10" type="primary">cobA</name>
    <name evidence="10" type="ORF">FRY74_09095</name>
</gene>
<dbReference type="InterPro" id="IPR014777">
    <property type="entry name" value="4pyrrole_Mease_sub1"/>
</dbReference>
<evidence type="ECO:0000313" key="11">
    <source>
        <dbReference type="Proteomes" id="UP000321721"/>
    </source>
</evidence>
<keyword evidence="4 8" id="KW-0808">Transferase</keyword>
<comment type="pathway">
    <text evidence="7">Porphyrin-containing compound metabolism; siroheme biosynthesis; precorrin-2 from uroporphyrinogen III: step 1/1.</text>
</comment>
<dbReference type="CDD" id="cd11642">
    <property type="entry name" value="SUMT"/>
    <property type="match status" value="1"/>
</dbReference>
<name>A0A5C6RQC7_9FLAO</name>
<keyword evidence="11" id="KW-1185">Reference proteome</keyword>
<dbReference type="NCBIfam" id="TIGR01469">
    <property type="entry name" value="cobA_cysG_Cterm"/>
    <property type="match status" value="1"/>
</dbReference>
<dbReference type="Pfam" id="PF00590">
    <property type="entry name" value="TP_methylase"/>
    <property type="match status" value="1"/>
</dbReference>
<comment type="caution">
    <text evidence="10">The sequence shown here is derived from an EMBL/GenBank/DDBJ whole genome shotgun (WGS) entry which is preliminary data.</text>
</comment>
<dbReference type="Gene3D" id="3.30.950.10">
    <property type="entry name" value="Methyltransferase, Cobalt-precorrin-4 Transmethylase, Domain 2"/>
    <property type="match status" value="1"/>
</dbReference>
<dbReference type="InterPro" id="IPR035996">
    <property type="entry name" value="4pyrrol_Methylase_sf"/>
</dbReference>
<dbReference type="InterPro" id="IPR050161">
    <property type="entry name" value="Siro_Cobalamin_biosynth"/>
</dbReference>
<dbReference type="PROSITE" id="PS00840">
    <property type="entry name" value="SUMT_2"/>
    <property type="match status" value="1"/>
</dbReference>
<dbReference type="PROSITE" id="PS00839">
    <property type="entry name" value="SUMT_1"/>
    <property type="match status" value="1"/>
</dbReference>
<reference evidence="10 11" key="1">
    <citation type="submission" date="2019-08" db="EMBL/GenBank/DDBJ databases">
        <title>Genome of Vicingus serpentipes NCIMB 15042.</title>
        <authorList>
            <person name="Bowman J.P."/>
        </authorList>
    </citation>
    <scope>NUCLEOTIDE SEQUENCE [LARGE SCALE GENOMIC DNA]</scope>
    <source>
        <strain evidence="10 11">NCIMB 15042</strain>
    </source>
</reference>
<protein>
    <recommendedName>
        <fullName evidence="2">uroporphyrinogen-III C-methyltransferase</fullName>
        <ecNumber evidence="2">2.1.1.107</ecNumber>
    </recommendedName>
</protein>
<evidence type="ECO:0000259" key="9">
    <source>
        <dbReference type="Pfam" id="PF00590"/>
    </source>
</evidence>
<dbReference type="AlphaFoldDB" id="A0A5C6RQC7"/>
<dbReference type="InterPro" id="IPR006366">
    <property type="entry name" value="CobA/CysG_C"/>
</dbReference>
<dbReference type="EMBL" id="VOOS01000004">
    <property type="protein sequence ID" value="TXB64596.1"/>
    <property type="molecule type" value="Genomic_DNA"/>
</dbReference>
<dbReference type="FunFam" id="3.40.1010.10:FF:000001">
    <property type="entry name" value="Siroheme synthase"/>
    <property type="match status" value="1"/>
</dbReference>
<dbReference type="InterPro" id="IPR003043">
    <property type="entry name" value="Uropor_MeTrfase_CS"/>
</dbReference>
<dbReference type="PANTHER" id="PTHR45790:SF3">
    <property type="entry name" value="S-ADENOSYL-L-METHIONINE-DEPENDENT UROPORPHYRINOGEN III METHYLTRANSFERASE, CHLOROPLASTIC"/>
    <property type="match status" value="1"/>
</dbReference>
<keyword evidence="6" id="KW-0627">Porphyrin biosynthesis</keyword>
<keyword evidence="3 8" id="KW-0489">Methyltransferase</keyword>